<sequence>MRVLGPNARTRIISPVAILLRCALAGAADDFLSAFRLHLPELFCLPVGGGRRRVFAVCSRWDHWWASCPSYRSSHASYASQRRDAPAAQISWLKARPSSAVAVDHRHYLLGRSGLVPQVWILCRPFRGSRPPAGKSAAPSAVIILLAVAGGVPAARRQPRPPSIDRRTGPCVAKTFQDSAWLSSNRRRHWALLGGSETARGRKQQGAPLTVLVIPTAHPAIAFALAHRRRSRRGQSRRSASPHSTEFLPALAAELCCVRGRGRALAGTASLPGLDFCTTIGLPKMLSNIPHRMFGQITGAF</sequence>
<name>A0AA40CQ26_9PEZI</name>
<evidence type="ECO:0000313" key="2">
    <source>
        <dbReference type="EMBL" id="KAK0646462.1"/>
    </source>
</evidence>
<evidence type="ECO:0000313" key="3">
    <source>
        <dbReference type="Proteomes" id="UP001174936"/>
    </source>
</evidence>
<feature type="signal peptide" evidence="1">
    <location>
        <begin position="1"/>
        <end position="28"/>
    </location>
</feature>
<evidence type="ECO:0000256" key="1">
    <source>
        <dbReference type="SAM" id="SignalP"/>
    </source>
</evidence>
<accession>A0AA40CQ26</accession>
<organism evidence="2 3">
    <name type="scientific">Cercophora newfieldiana</name>
    <dbReference type="NCBI Taxonomy" id="92897"/>
    <lineage>
        <taxon>Eukaryota</taxon>
        <taxon>Fungi</taxon>
        <taxon>Dikarya</taxon>
        <taxon>Ascomycota</taxon>
        <taxon>Pezizomycotina</taxon>
        <taxon>Sordariomycetes</taxon>
        <taxon>Sordariomycetidae</taxon>
        <taxon>Sordariales</taxon>
        <taxon>Lasiosphaeriaceae</taxon>
        <taxon>Cercophora</taxon>
    </lineage>
</organism>
<evidence type="ECO:0008006" key="4">
    <source>
        <dbReference type="Google" id="ProtNLM"/>
    </source>
</evidence>
<comment type="caution">
    <text evidence="2">The sequence shown here is derived from an EMBL/GenBank/DDBJ whole genome shotgun (WGS) entry which is preliminary data.</text>
</comment>
<keyword evidence="1" id="KW-0732">Signal</keyword>
<feature type="non-terminal residue" evidence="2">
    <location>
        <position position="301"/>
    </location>
</feature>
<reference evidence="2" key="1">
    <citation type="submission" date="2023-06" db="EMBL/GenBank/DDBJ databases">
        <title>Genome-scale phylogeny and comparative genomics of the fungal order Sordariales.</title>
        <authorList>
            <consortium name="Lawrence Berkeley National Laboratory"/>
            <person name="Hensen N."/>
            <person name="Bonometti L."/>
            <person name="Westerberg I."/>
            <person name="Brannstrom I.O."/>
            <person name="Guillou S."/>
            <person name="Cros-Aarteil S."/>
            <person name="Calhoun S."/>
            <person name="Haridas S."/>
            <person name="Kuo A."/>
            <person name="Mondo S."/>
            <person name="Pangilinan J."/>
            <person name="Riley R."/>
            <person name="Labutti K."/>
            <person name="Andreopoulos B."/>
            <person name="Lipzen A."/>
            <person name="Chen C."/>
            <person name="Yanf M."/>
            <person name="Daum C."/>
            <person name="Ng V."/>
            <person name="Clum A."/>
            <person name="Steindorff A."/>
            <person name="Ohm R."/>
            <person name="Martin F."/>
            <person name="Silar P."/>
            <person name="Natvig D."/>
            <person name="Lalanne C."/>
            <person name="Gautier V."/>
            <person name="Ament-Velasquez S.L."/>
            <person name="Kruys A."/>
            <person name="Hutchinson M.I."/>
            <person name="Powell A.J."/>
            <person name="Barry K."/>
            <person name="Miller A.N."/>
            <person name="Grigoriev I.V."/>
            <person name="Debuchy R."/>
            <person name="Gladieux P."/>
            <person name="Thoren M.H."/>
            <person name="Johannesson H."/>
        </authorList>
    </citation>
    <scope>NUCLEOTIDE SEQUENCE</scope>
    <source>
        <strain evidence="2">SMH2532-1</strain>
    </source>
</reference>
<dbReference type="EMBL" id="JAULSV010000004">
    <property type="protein sequence ID" value="KAK0646462.1"/>
    <property type="molecule type" value="Genomic_DNA"/>
</dbReference>
<gene>
    <name evidence="2" type="ORF">B0T16DRAFT_413498</name>
</gene>
<dbReference type="Proteomes" id="UP001174936">
    <property type="component" value="Unassembled WGS sequence"/>
</dbReference>
<dbReference type="AlphaFoldDB" id="A0AA40CQ26"/>
<protein>
    <recommendedName>
        <fullName evidence="4">Secreted protein</fullName>
    </recommendedName>
</protein>
<feature type="chain" id="PRO_5041338846" description="Secreted protein" evidence="1">
    <location>
        <begin position="29"/>
        <end position="301"/>
    </location>
</feature>
<proteinExistence type="predicted"/>
<keyword evidence="3" id="KW-1185">Reference proteome</keyword>